<dbReference type="GO" id="GO:0055085">
    <property type="term" value="P:transmembrane transport"/>
    <property type="evidence" value="ECO:0007669"/>
    <property type="project" value="InterPro"/>
</dbReference>
<keyword evidence="2" id="KW-1003">Cell membrane</keyword>
<sequence length="365" mass="39652">MILHFYFARRFAMSFLMLTVVLFSLVTLVDLVDQTRAFGDLGVTFGRIVGLSLLNAPQTLNEILPLIMILATVALFISLARSSELIATRAAGRSALRALVAPVVVALMIGVFAVTMLNPIVAGTSKRFSELAESYRTGGASTLSISGEGLWLRQGGEDGQSVIRAWRSNADASVLYDVTFLSYAPGGGPVQRVAAESASLQTGGWRLRNAKLWPLRPGANAEALAEYHDELIIPTTLTLERIRESFGRPSSISIWKLPEFIQQLDQAGFSSRLHRVWFQTELARPLFLMSMVLVASAFTMRHTRFGGTGIAVLAAVLLGFGLYFIRSFAQILGENGQIPIYLAAWMPPVAAILLALGLLLHAEDG</sequence>
<dbReference type="NCBIfam" id="TIGR04408">
    <property type="entry name" value="LptG_lptG"/>
    <property type="match status" value="1"/>
</dbReference>
<feature type="transmembrane region" description="Helical" evidence="6">
    <location>
        <begin position="12"/>
        <end position="31"/>
    </location>
</feature>
<gene>
    <name evidence="7" type="primary">lptG</name>
    <name evidence="7" type="ORF">KX928_09855</name>
</gene>
<evidence type="ECO:0000256" key="3">
    <source>
        <dbReference type="ARBA" id="ARBA00022692"/>
    </source>
</evidence>
<keyword evidence="4 6" id="KW-1133">Transmembrane helix</keyword>
<dbReference type="Pfam" id="PF03739">
    <property type="entry name" value="LptF_LptG"/>
    <property type="match status" value="1"/>
</dbReference>
<dbReference type="RefSeq" id="WP_219501533.1">
    <property type="nucleotide sequence ID" value="NZ_JAHXDN010000002.1"/>
</dbReference>
<protein>
    <submittedName>
        <fullName evidence="7">LPS export ABC transporter permease LptG</fullName>
    </submittedName>
</protein>
<dbReference type="EMBL" id="JAHXDN010000002">
    <property type="protein sequence ID" value="MBW4708091.1"/>
    <property type="molecule type" value="Genomic_DNA"/>
</dbReference>
<keyword evidence="3 6" id="KW-0812">Transmembrane</keyword>
<feature type="transmembrane region" description="Helical" evidence="6">
    <location>
        <begin position="100"/>
        <end position="121"/>
    </location>
</feature>
<feature type="transmembrane region" description="Helical" evidence="6">
    <location>
        <begin position="305"/>
        <end position="326"/>
    </location>
</feature>
<feature type="transmembrane region" description="Helical" evidence="6">
    <location>
        <begin position="338"/>
        <end position="360"/>
    </location>
</feature>
<dbReference type="Proteomes" id="UP001138661">
    <property type="component" value="Unassembled WGS sequence"/>
</dbReference>
<reference evidence="7" key="1">
    <citation type="submission" date="2021-07" db="EMBL/GenBank/DDBJ databases">
        <title>Roseobacter insulae sp. nov., isolated from a tidal flat.</title>
        <authorList>
            <person name="Park S."/>
            <person name="Yoon J.-H."/>
        </authorList>
    </citation>
    <scope>NUCLEOTIDE SEQUENCE</scope>
    <source>
        <strain evidence="7">YSTF-M11</strain>
    </source>
</reference>
<keyword evidence="5 6" id="KW-0472">Membrane</keyword>
<comment type="subcellular location">
    <subcellularLocation>
        <location evidence="1">Cell membrane</location>
        <topology evidence="1">Multi-pass membrane protein</topology>
    </subcellularLocation>
</comment>
<name>A0A9X1JYC7_9RHOB</name>
<dbReference type="GO" id="GO:0015920">
    <property type="term" value="P:lipopolysaccharide transport"/>
    <property type="evidence" value="ECO:0007669"/>
    <property type="project" value="TreeGrafter"/>
</dbReference>
<evidence type="ECO:0000256" key="5">
    <source>
        <dbReference type="ARBA" id="ARBA00023136"/>
    </source>
</evidence>
<evidence type="ECO:0000256" key="6">
    <source>
        <dbReference type="SAM" id="Phobius"/>
    </source>
</evidence>
<keyword evidence="8" id="KW-1185">Reference proteome</keyword>
<dbReference type="AlphaFoldDB" id="A0A9X1JYC7"/>
<feature type="transmembrane region" description="Helical" evidence="6">
    <location>
        <begin position="63"/>
        <end position="80"/>
    </location>
</feature>
<proteinExistence type="predicted"/>
<dbReference type="InterPro" id="IPR030923">
    <property type="entry name" value="LptG"/>
</dbReference>
<dbReference type="GO" id="GO:0043190">
    <property type="term" value="C:ATP-binding cassette (ABC) transporter complex"/>
    <property type="evidence" value="ECO:0007669"/>
    <property type="project" value="InterPro"/>
</dbReference>
<evidence type="ECO:0000256" key="2">
    <source>
        <dbReference type="ARBA" id="ARBA00022475"/>
    </source>
</evidence>
<evidence type="ECO:0000256" key="1">
    <source>
        <dbReference type="ARBA" id="ARBA00004651"/>
    </source>
</evidence>
<dbReference type="PANTHER" id="PTHR33529">
    <property type="entry name" value="SLR0882 PROTEIN-RELATED"/>
    <property type="match status" value="1"/>
</dbReference>
<evidence type="ECO:0000256" key="4">
    <source>
        <dbReference type="ARBA" id="ARBA00022989"/>
    </source>
</evidence>
<organism evidence="7 8">
    <name type="scientific">Roseobacter insulae</name>
    <dbReference type="NCBI Taxonomy" id="2859783"/>
    <lineage>
        <taxon>Bacteria</taxon>
        <taxon>Pseudomonadati</taxon>
        <taxon>Pseudomonadota</taxon>
        <taxon>Alphaproteobacteria</taxon>
        <taxon>Rhodobacterales</taxon>
        <taxon>Roseobacteraceae</taxon>
        <taxon>Roseobacter</taxon>
    </lineage>
</organism>
<evidence type="ECO:0000313" key="7">
    <source>
        <dbReference type="EMBL" id="MBW4708091.1"/>
    </source>
</evidence>
<dbReference type="PANTHER" id="PTHR33529:SF2">
    <property type="entry name" value="LIPOPOLYSACCHARIDE EXPORT SYSTEM PERMEASE PROTEIN LPTG"/>
    <property type="match status" value="1"/>
</dbReference>
<evidence type="ECO:0000313" key="8">
    <source>
        <dbReference type="Proteomes" id="UP001138661"/>
    </source>
</evidence>
<comment type="caution">
    <text evidence="7">The sequence shown here is derived from an EMBL/GenBank/DDBJ whole genome shotgun (WGS) entry which is preliminary data.</text>
</comment>
<dbReference type="InterPro" id="IPR005495">
    <property type="entry name" value="LptG/LptF_permease"/>
</dbReference>
<accession>A0A9X1JYC7</accession>